<dbReference type="PRINTS" id="PR01438">
    <property type="entry name" value="UNVRSLSTRESS"/>
</dbReference>
<keyword evidence="5" id="KW-1185">Reference proteome</keyword>
<dbReference type="PANTHER" id="PTHR46268:SF6">
    <property type="entry name" value="UNIVERSAL STRESS PROTEIN UP12"/>
    <property type="match status" value="1"/>
</dbReference>
<dbReference type="InterPro" id="IPR006016">
    <property type="entry name" value="UspA"/>
</dbReference>
<sequence>MSQYNIIMVAVDIFVSYERLITRLDRMAADDSEIHLVHVVQPQQSMMAYSYGAQDDSENIKAQAEQRLRALADSLHFNNITIHCAVGKVADELEYVAKQRNAELIIIGAQGGSGVFTVLGSVASAIVHRADADVLTVKMR</sequence>
<evidence type="ECO:0000313" key="4">
    <source>
        <dbReference type="EMBL" id="QCZ93455.1"/>
    </source>
</evidence>
<dbReference type="PIRSF" id="PIRSF006276">
    <property type="entry name" value="UspA"/>
    <property type="match status" value="1"/>
</dbReference>
<proteinExistence type="inferred from homology"/>
<dbReference type="KEGG" id="salk:FBQ74_08135"/>
<dbReference type="InterPro" id="IPR006015">
    <property type="entry name" value="Universal_stress_UspA"/>
</dbReference>
<dbReference type="AlphaFoldDB" id="A0A5B7YD37"/>
<dbReference type="OrthoDB" id="9792500at2"/>
<dbReference type="CDD" id="cd00293">
    <property type="entry name" value="USP-like"/>
    <property type="match status" value="1"/>
</dbReference>
<accession>A0A5B7YD37</accession>
<dbReference type="PANTHER" id="PTHR46268">
    <property type="entry name" value="STRESS RESPONSE PROTEIN NHAX"/>
    <property type="match status" value="1"/>
</dbReference>
<dbReference type="EMBL" id="CP039852">
    <property type="protein sequence ID" value="QCZ93455.1"/>
    <property type="molecule type" value="Genomic_DNA"/>
</dbReference>
<gene>
    <name evidence="4" type="ORF">FBQ74_08135</name>
</gene>
<dbReference type="GO" id="GO:0005737">
    <property type="term" value="C:cytoplasm"/>
    <property type="evidence" value="ECO:0007669"/>
    <property type="project" value="UniProtKB-SubCell"/>
</dbReference>
<dbReference type="Gene3D" id="3.40.50.620">
    <property type="entry name" value="HUPs"/>
    <property type="match status" value="1"/>
</dbReference>
<evidence type="ECO:0000256" key="1">
    <source>
        <dbReference type="ARBA" id="ARBA00008791"/>
    </source>
</evidence>
<dbReference type="Pfam" id="PF00582">
    <property type="entry name" value="Usp"/>
    <property type="match status" value="1"/>
</dbReference>
<keyword evidence="2" id="KW-0963">Cytoplasm</keyword>
<dbReference type="Proteomes" id="UP000304912">
    <property type="component" value="Chromosome"/>
</dbReference>
<protein>
    <recommendedName>
        <fullName evidence="2">Universal stress protein</fullName>
    </recommendedName>
</protein>
<organism evidence="4 5">
    <name type="scientific">Salinimonas iocasae</name>
    <dbReference type="NCBI Taxonomy" id="2572577"/>
    <lineage>
        <taxon>Bacteria</taxon>
        <taxon>Pseudomonadati</taxon>
        <taxon>Pseudomonadota</taxon>
        <taxon>Gammaproteobacteria</taxon>
        <taxon>Alteromonadales</taxon>
        <taxon>Alteromonadaceae</taxon>
        <taxon>Alteromonas/Salinimonas group</taxon>
        <taxon>Salinimonas</taxon>
    </lineage>
</organism>
<dbReference type="SUPFAM" id="SSF52402">
    <property type="entry name" value="Adenine nucleotide alpha hydrolases-like"/>
    <property type="match status" value="1"/>
</dbReference>
<dbReference type="RefSeq" id="WP_139756199.1">
    <property type="nucleotide sequence ID" value="NZ_CP039852.1"/>
</dbReference>
<reference evidence="4 5" key="1">
    <citation type="submission" date="2019-04" db="EMBL/GenBank/DDBJ databases">
        <title>Salinimonas iocasae sp. nov., a halophilic bacterium isolated from the outer tube casing of tubeworms in Okinawa Trough.</title>
        <authorList>
            <person name="Zhang H."/>
            <person name="Wang H."/>
            <person name="Li C."/>
        </authorList>
    </citation>
    <scope>NUCLEOTIDE SEQUENCE [LARGE SCALE GENOMIC DNA]</scope>
    <source>
        <strain evidence="4 5">KX18D6</strain>
    </source>
</reference>
<evidence type="ECO:0000313" key="5">
    <source>
        <dbReference type="Proteomes" id="UP000304912"/>
    </source>
</evidence>
<feature type="domain" description="UspA" evidence="3">
    <location>
        <begin position="4"/>
        <end position="138"/>
    </location>
</feature>
<name>A0A5B7YD37_9ALTE</name>
<comment type="subcellular location">
    <subcellularLocation>
        <location evidence="2">Cytoplasm</location>
    </subcellularLocation>
</comment>
<comment type="similarity">
    <text evidence="1 2">Belongs to the universal stress protein A family.</text>
</comment>
<evidence type="ECO:0000256" key="2">
    <source>
        <dbReference type="PIRNR" id="PIRNR006276"/>
    </source>
</evidence>
<evidence type="ECO:0000259" key="3">
    <source>
        <dbReference type="Pfam" id="PF00582"/>
    </source>
</evidence>
<dbReference type="InterPro" id="IPR014729">
    <property type="entry name" value="Rossmann-like_a/b/a_fold"/>
</dbReference>